<evidence type="ECO:0000313" key="2">
    <source>
        <dbReference type="Proteomes" id="UP000502998"/>
    </source>
</evidence>
<dbReference type="AlphaFoldDB" id="A0A679IHL5"/>
<dbReference type="KEGG" id="esg:EsVE80_02780"/>
<evidence type="ECO:0000313" key="1">
    <source>
        <dbReference type="EMBL" id="BCA84755.1"/>
    </source>
</evidence>
<dbReference type="EMBL" id="AP022822">
    <property type="protein sequence ID" value="BCA84755.1"/>
    <property type="molecule type" value="Genomic_DNA"/>
</dbReference>
<keyword evidence="2" id="KW-1185">Reference proteome</keyword>
<accession>A0A679IHL5</accession>
<organism evidence="1 2">
    <name type="scientific">Enterococcus saigonensis</name>
    <dbReference type="NCBI Taxonomy" id="1805431"/>
    <lineage>
        <taxon>Bacteria</taxon>
        <taxon>Bacillati</taxon>
        <taxon>Bacillota</taxon>
        <taxon>Bacilli</taxon>
        <taxon>Lactobacillales</taxon>
        <taxon>Enterococcaceae</taxon>
        <taxon>Enterococcus</taxon>
    </lineage>
</organism>
<dbReference type="Proteomes" id="UP000502998">
    <property type="component" value="Chromosome"/>
</dbReference>
<sequence length="104" mass="11909">MTKKSNYSWKIEGDILAYYLNQFGFSGLVFTTYKSLATQLGTTEKSLKARVQNVRYVLNPAVGLSHPAKQTINVVNLLNEQQQNAKDPHLFQKHLEQFLNHTLQ</sequence>
<reference evidence="1 2" key="1">
    <citation type="submission" date="2020-02" db="EMBL/GenBank/DDBJ databases">
        <title>Characterization of vanA genotype vancomycin-resistant Enterococcus saigonensis VE80.</title>
        <authorList>
            <person name="Harada T."/>
            <person name="Motooka D."/>
            <person name="Nakamura S."/>
            <person name="Yamamoto Y."/>
            <person name="Kawahara R."/>
            <person name="Kawatsu K."/>
        </authorList>
    </citation>
    <scope>NUCLEOTIDE SEQUENCE [LARGE SCALE GENOMIC DNA]</scope>
    <source>
        <strain evidence="1 2">VE80</strain>
    </source>
</reference>
<gene>
    <name evidence="1" type="ORF">EsVE80_02780</name>
</gene>
<protein>
    <submittedName>
        <fullName evidence="1">Uncharacterized protein</fullName>
    </submittedName>
</protein>
<name>A0A679IHL5_9ENTE</name>
<proteinExistence type="predicted"/>
<dbReference type="RefSeq" id="WP_173102139.1">
    <property type="nucleotide sequence ID" value="NZ_AP022822.1"/>
</dbReference>